<evidence type="ECO:0000256" key="3">
    <source>
        <dbReference type="ARBA" id="ARBA00022679"/>
    </source>
</evidence>
<dbReference type="RefSeq" id="XP_030525034.1">
    <property type="nucleotide sequence ID" value="XM_030669174.2"/>
</dbReference>
<comment type="similarity">
    <text evidence="1 4">Belongs to the UDP-glycosyltransferase family.</text>
</comment>
<organism evidence="7 8">
    <name type="scientific">Rhodamnia argentea</name>
    <dbReference type="NCBI Taxonomy" id="178133"/>
    <lineage>
        <taxon>Eukaryota</taxon>
        <taxon>Viridiplantae</taxon>
        <taxon>Streptophyta</taxon>
        <taxon>Embryophyta</taxon>
        <taxon>Tracheophyta</taxon>
        <taxon>Spermatophyta</taxon>
        <taxon>Magnoliopsida</taxon>
        <taxon>eudicotyledons</taxon>
        <taxon>Gunneridae</taxon>
        <taxon>Pentapetalae</taxon>
        <taxon>rosids</taxon>
        <taxon>malvids</taxon>
        <taxon>Myrtales</taxon>
        <taxon>Myrtaceae</taxon>
        <taxon>Myrtoideae</taxon>
        <taxon>Myrteae</taxon>
        <taxon>Australasian group</taxon>
        <taxon>Rhodamnia</taxon>
    </lineage>
</organism>
<evidence type="ECO:0000256" key="1">
    <source>
        <dbReference type="ARBA" id="ARBA00009995"/>
    </source>
</evidence>
<dbReference type="Pfam" id="PF00201">
    <property type="entry name" value="UDPGT"/>
    <property type="match status" value="1"/>
</dbReference>
<keyword evidence="6" id="KW-0732">Signal</keyword>
<accession>A0A8B8NS80</accession>
<dbReference type="FunFam" id="3.40.50.2000:FF:000047">
    <property type="entry name" value="Glycosyltransferase"/>
    <property type="match status" value="1"/>
</dbReference>
<dbReference type="GO" id="GO:0035251">
    <property type="term" value="F:UDP-glucosyltransferase activity"/>
    <property type="evidence" value="ECO:0007669"/>
    <property type="project" value="TreeGrafter"/>
</dbReference>
<dbReference type="OrthoDB" id="5835829at2759"/>
<dbReference type="FunFam" id="3.40.50.2000:FF:000071">
    <property type="entry name" value="Glycosyltransferase"/>
    <property type="match status" value="1"/>
</dbReference>
<gene>
    <name evidence="8" type="primary">LOC115737170</name>
</gene>
<evidence type="ECO:0000313" key="7">
    <source>
        <dbReference type="Proteomes" id="UP000827889"/>
    </source>
</evidence>
<dbReference type="PROSITE" id="PS00375">
    <property type="entry name" value="UDPGT"/>
    <property type="match status" value="1"/>
</dbReference>
<feature type="signal peptide" evidence="6">
    <location>
        <begin position="1"/>
        <end position="20"/>
    </location>
</feature>
<dbReference type="KEGG" id="rarg:115737170"/>
<dbReference type="InterPro" id="IPR035595">
    <property type="entry name" value="UDP_glycos_trans_CS"/>
</dbReference>
<reference evidence="8" key="1">
    <citation type="submission" date="2025-08" db="UniProtKB">
        <authorList>
            <consortium name="RefSeq"/>
        </authorList>
    </citation>
    <scope>IDENTIFICATION</scope>
    <source>
        <tissue evidence="8">Leaf</tissue>
    </source>
</reference>
<dbReference type="GeneID" id="115737170"/>
<evidence type="ECO:0000313" key="8">
    <source>
        <dbReference type="RefSeq" id="XP_030525034.1"/>
    </source>
</evidence>
<evidence type="ECO:0000256" key="6">
    <source>
        <dbReference type="SAM" id="SignalP"/>
    </source>
</evidence>
<dbReference type="EC" id="2.4.1.-" evidence="5"/>
<evidence type="ECO:0000256" key="5">
    <source>
        <dbReference type="RuleBase" id="RU362057"/>
    </source>
</evidence>
<sequence>MGSKSLRLLRIFFFPFMAHGHILPTIDMAKLFASRGLKATIITTPLNAPIFAQTIQRTQKLMTKIDVETVEFPSLEAGLPPGCENLDSVASQEMALKFFKATEMLKQPLEDLLNKDPPDCLVADMFFPWATDVAQRLGVPRIVFHGTSFFALCATECIRLHEPHKNVSSDSDPFAIPNFPHEIKLTRKQLPEYLRSGVENDIMRLTREVKESEVQSFGVIVNSFYELEPDYADYYRNVLGRRAWHIGPVSLCNRDIEDKARRGKKAMVDEHECLQWLDSKDPNSVIYICFGSVAKFSPNQLREISLALEASGQQFIWVIRKADGGGEGKDEASGNEEWLPRGFEERMKLENTGLMIREWAPQVLILDHKAIGAFVTHCGWNSTLEGICAGLPMVTWPVFAEQFYNEKLVTRVLRVGVEVGAQQWVGIVADREIVSKDRIERALRQVMAGDEVEAMRDRAKLLAATARRAIEDGGSSDSDMKALVEELAVDT</sequence>
<evidence type="ECO:0000256" key="2">
    <source>
        <dbReference type="ARBA" id="ARBA00022676"/>
    </source>
</evidence>
<dbReference type="InterPro" id="IPR002213">
    <property type="entry name" value="UDP_glucos_trans"/>
</dbReference>
<keyword evidence="3 4" id="KW-0808">Transferase</keyword>
<dbReference type="PANTHER" id="PTHR48047:SF45">
    <property type="entry name" value="SCOPOLETIN GLUCOSYLTRANSFERASE-LIKE"/>
    <property type="match status" value="1"/>
</dbReference>
<proteinExistence type="inferred from homology"/>
<dbReference type="CDD" id="cd03784">
    <property type="entry name" value="GT1_Gtf-like"/>
    <property type="match status" value="1"/>
</dbReference>
<dbReference type="SUPFAM" id="SSF53756">
    <property type="entry name" value="UDP-Glycosyltransferase/glycogen phosphorylase"/>
    <property type="match status" value="1"/>
</dbReference>
<keyword evidence="2 4" id="KW-0328">Glycosyltransferase</keyword>
<dbReference type="AlphaFoldDB" id="A0A8B8NS80"/>
<keyword evidence="7" id="KW-1185">Reference proteome</keyword>
<dbReference type="Proteomes" id="UP000827889">
    <property type="component" value="Chromosome 5"/>
</dbReference>
<protein>
    <recommendedName>
        <fullName evidence="5">Glycosyltransferase</fullName>
        <ecNumber evidence="5">2.4.1.-</ecNumber>
    </recommendedName>
</protein>
<name>A0A8B8NS80_9MYRT</name>
<dbReference type="PANTHER" id="PTHR48047">
    <property type="entry name" value="GLYCOSYLTRANSFERASE"/>
    <property type="match status" value="1"/>
</dbReference>
<dbReference type="Gene3D" id="3.40.50.2000">
    <property type="entry name" value="Glycogen Phosphorylase B"/>
    <property type="match status" value="2"/>
</dbReference>
<evidence type="ECO:0000256" key="4">
    <source>
        <dbReference type="RuleBase" id="RU003718"/>
    </source>
</evidence>
<feature type="chain" id="PRO_5034674509" description="Glycosyltransferase" evidence="6">
    <location>
        <begin position="21"/>
        <end position="491"/>
    </location>
</feature>